<dbReference type="AlphaFoldDB" id="A0A232EXJ4"/>
<dbReference type="Proteomes" id="UP000215335">
    <property type="component" value="Unassembled WGS sequence"/>
</dbReference>
<feature type="non-terminal residue" evidence="2">
    <location>
        <position position="243"/>
    </location>
</feature>
<evidence type="ECO:0000256" key="1">
    <source>
        <dbReference type="SAM" id="SignalP"/>
    </source>
</evidence>
<comment type="caution">
    <text evidence="2">The sequence shown here is derived from an EMBL/GenBank/DDBJ whole genome shotgun (WGS) entry which is preliminary data.</text>
</comment>
<protein>
    <submittedName>
        <fullName evidence="2">Uncharacterized protein</fullName>
    </submittedName>
</protein>
<name>A0A232EXJ4_9HYME</name>
<keyword evidence="1" id="KW-0732">Signal</keyword>
<sequence length="243" mass="27628">MAGLNITASSRPAVVILIVLVWLYSLNAGENSGPLKQRRFSEDYRRDSKHHVPARTPLATRLSGLAVTDRPFSLSALKVTFKIRGVNSLLRSWQSRNNYKTTPNHGWIKYNSIFASGSRDPDCMGREYIKVLVWLYSLNAGENSGPLKQRRFSEDYRRDSKHHVPARTPLATRLSGLAVTDRPFSLSALKVTFKIRGVNSLLRSWQSRNNYKTTPNRISLKPLIALSIRAYESQMTEKHFVLI</sequence>
<accession>A0A232EXJ4</accession>
<dbReference type="EMBL" id="NNAY01001752">
    <property type="protein sequence ID" value="OXU23029.1"/>
    <property type="molecule type" value="Genomic_DNA"/>
</dbReference>
<feature type="signal peptide" evidence="1">
    <location>
        <begin position="1"/>
        <end position="28"/>
    </location>
</feature>
<organism evidence="2 3">
    <name type="scientific">Trichomalopsis sarcophagae</name>
    <dbReference type="NCBI Taxonomy" id="543379"/>
    <lineage>
        <taxon>Eukaryota</taxon>
        <taxon>Metazoa</taxon>
        <taxon>Ecdysozoa</taxon>
        <taxon>Arthropoda</taxon>
        <taxon>Hexapoda</taxon>
        <taxon>Insecta</taxon>
        <taxon>Pterygota</taxon>
        <taxon>Neoptera</taxon>
        <taxon>Endopterygota</taxon>
        <taxon>Hymenoptera</taxon>
        <taxon>Apocrita</taxon>
        <taxon>Proctotrupomorpha</taxon>
        <taxon>Chalcidoidea</taxon>
        <taxon>Pteromalidae</taxon>
        <taxon>Pteromalinae</taxon>
        <taxon>Trichomalopsis</taxon>
    </lineage>
</organism>
<proteinExistence type="predicted"/>
<gene>
    <name evidence="2" type="ORF">TSAR_010292</name>
</gene>
<keyword evidence="3" id="KW-1185">Reference proteome</keyword>
<feature type="chain" id="PRO_5012330622" evidence="1">
    <location>
        <begin position="29"/>
        <end position="243"/>
    </location>
</feature>
<evidence type="ECO:0000313" key="2">
    <source>
        <dbReference type="EMBL" id="OXU23029.1"/>
    </source>
</evidence>
<evidence type="ECO:0000313" key="3">
    <source>
        <dbReference type="Proteomes" id="UP000215335"/>
    </source>
</evidence>
<reference evidence="2 3" key="1">
    <citation type="journal article" date="2017" name="Curr. Biol.">
        <title>The Evolution of Venom by Co-option of Single-Copy Genes.</title>
        <authorList>
            <person name="Martinson E.O."/>
            <person name="Mrinalini"/>
            <person name="Kelkar Y.D."/>
            <person name="Chang C.H."/>
            <person name="Werren J.H."/>
        </authorList>
    </citation>
    <scope>NUCLEOTIDE SEQUENCE [LARGE SCALE GENOMIC DNA]</scope>
    <source>
        <strain evidence="2 3">Alberta</strain>
        <tissue evidence="2">Whole body</tissue>
    </source>
</reference>